<evidence type="ECO:0000256" key="6">
    <source>
        <dbReference type="SAM" id="MobiDB-lite"/>
    </source>
</evidence>
<dbReference type="Pfam" id="PF04057">
    <property type="entry name" value="Rep-A_N"/>
    <property type="match status" value="1"/>
</dbReference>
<evidence type="ECO:0000259" key="9">
    <source>
        <dbReference type="Pfam" id="PF08646"/>
    </source>
</evidence>
<dbReference type="PANTHER" id="PTHR47165">
    <property type="entry name" value="OS03G0429900 PROTEIN"/>
    <property type="match status" value="1"/>
</dbReference>
<evidence type="ECO:0000256" key="4">
    <source>
        <dbReference type="ARBA" id="ARBA00022833"/>
    </source>
</evidence>
<dbReference type="EMBL" id="MN125710">
    <property type="protein sequence ID" value="QDO16177.1"/>
    <property type="molecule type" value="mRNA"/>
</dbReference>
<dbReference type="InterPro" id="IPR031657">
    <property type="entry name" value="REPA_OB_2"/>
</dbReference>
<dbReference type="PANTHER" id="PTHR47165:SF4">
    <property type="entry name" value="OS03G0429900 PROTEIN"/>
    <property type="match status" value="1"/>
</dbReference>
<evidence type="ECO:0000259" key="8">
    <source>
        <dbReference type="Pfam" id="PF04057"/>
    </source>
</evidence>
<dbReference type="GO" id="GO:0005634">
    <property type="term" value="C:nucleus"/>
    <property type="evidence" value="ECO:0007669"/>
    <property type="project" value="InterPro"/>
</dbReference>
<comment type="similarity">
    <text evidence="1">Belongs to the replication factor A protein 1 family.</text>
</comment>
<feature type="domain" description="Replication factor A C-terminal" evidence="9">
    <location>
        <begin position="532"/>
        <end position="690"/>
    </location>
</feature>
<reference evidence="11" key="1">
    <citation type="journal article" date="2019" name="Microorganisms">
        <title>DNA Damage Response Pathways in Dinoflagellates.</title>
        <authorList>
            <person name="Li C."/>
            <person name="Wong J."/>
        </authorList>
    </citation>
    <scope>NUCLEOTIDE SEQUENCE</scope>
</reference>
<dbReference type="InterPro" id="IPR004365">
    <property type="entry name" value="NA-bd_OB_tRNA"/>
</dbReference>
<accession>A0A516AFT9</accession>
<proteinExistence type="evidence at transcript level"/>
<dbReference type="Pfam" id="PF16900">
    <property type="entry name" value="REPA_OB_2"/>
    <property type="match status" value="1"/>
</dbReference>
<dbReference type="GO" id="GO:0008270">
    <property type="term" value="F:zinc ion binding"/>
    <property type="evidence" value="ECO:0007669"/>
    <property type="project" value="UniProtKB-KW"/>
</dbReference>
<evidence type="ECO:0000313" key="11">
    <source>
        <dbReference type="EMBL" id="QDO16177.1"/>
    </source>
</evidence>
<dbReference type="AlphaFoldDB" id="A0A516AFT9"/>
<dbReference type="GO" id="GO:0003677">
    <property type="term" value="F:DNA binding"/>
    <property type="evidence" value="ECO:0007669"/>
    <property type="project" value="UniProtKB-KW"/>
</dbReference>
<dbReference type="InterPro" id="IPR013955">
    <property type="entry name" value="Rep_factor-A_C"/>
</dbReference>
<feature type="domain" description="OB" evidence="7">
    <location>
        <begin position="252"/>
        <end position="319"/>
    </location>
</feature>
<dbReference type="InterPro" id="IPR007199">
    <property type="entry name" value="Rep_factor-A_N"/>
</dbReference>
<keyword evidence="2" id="KW-0479">Metal-binding</keyword>
<evidence type="ECO:0000256" key="5">
    <source>
        <dbReference type="ARBA" id="ARBA00023125"/>
    </source>
</evidence>
<keyword evidence="3" id="KW-0863">Zinc-finger</keyword>
<feature type="domain" description="Replication protein A OB" evidence="10">
    <location>
        <begin position="360"/>
        <end position="448"/>
    </location>
</feature>
<dbReference type="InterPro" id="IPR047192">
    <property type="entry name" value="Euk_RPA1_DBD_C"/>
</dbReference>
<sequence length="704" mass="77195">MAAPQSPTPGAISRIFAGLSHTEFQPLLEVRNVKRLQLETEIRYAVAVTDGQSVVKALALPGSALKEKVEAGQIFVHALIRATEFRVEEINGQAFLLLFQADVLGPVPEELRVPSDRLQKHMNARTGAHAESGLQTQADPSLAPAQPRSDAGSCTTPEKRGAQAGFAEQTPLPQPAPARAPAAGVNPYGGPPAACQQLGGTAGPGAAGGRSSTISDFFGRQPVVPRAPGGASANGGFLPIQEISPYTNGRWRLKARVITKSDIRRFSNARGEGQLFKIDIADKTGEISATFFGKAVDTFYNTIRQGQVYCFSRGHVRPANPRFDRGEHVLTFEEQAVIEAMEDDRELPGVTYDFRPLCSVPETPVNTLIDVQAMICMVQEPFSFTAKTSNREMVKREVGLWDPSGPEGASFVNLTMWGEKALAEDFVQGAPVFLKAARVQEWNNQKDLSSPAVYEVNPDDPRAFALKAKFEEHQKTRPLPMTMSRGAQGAAGARKSVQSCRDEDLHLGPPPLPGQGFDPNGPRTIHRHFVLGTVTNVPYDRMPCYPSCPGLVDSSRATQPGQAPEKRACQKKVTQEGPGIWRCANGHICQQPVFRYLCKMQVMDHTDHMEVNVYDNVAKQFFGVEAQEYARLYEDPEQELQLAQINRRVLWKRVLLKLRASKEVWQEAERIRYNVDDASGVVVAKEARHMLAEVKSALAAEQAS</sequence>
<evidence type="ECO:0000259" key="7">
    <source>
        <dbReference type="Pfam" id="PF01336"/>
    </source>
</evidence>
<evidence type="ECO:0000256" key="3">
    <source>
        <dbReference type="ARBA" id="ARBA00022771"/>
    </source>
</evidence>
<dbReference type="Pfam" id="PF08646">
    <property type="entry name" value="Rep_fac-A_C"/>
    <property type="match status" value="1"/>
</dbReference>
<evidence type="ECO:0000256" key="1">
    <source>
        <dbReference type="ARBA" id="ARBA00005690"/>
    </source>
</evidence>
<feature type="region of interest" description="Disordered" evidence="6">
    <location>
        <begin position="123"/>
        <end position="211"/>
    </location>
</feature>
<keyword evidence="4" id="KW-0862">Zinc</keyword>
<feature type="domain" description="Replication factor-A protein 1 N-terminal" evidence="8">
    <location>
        <begin position="8"/>
        <end position="104"/>
    </location>
</feature>
<dbReference type="FunFam" id="2.40.50.140:FF:000041">
    <property type="entry name" value="Replication protein A subunit"/>
    <property type="match status" value="1"/>
</dbReference>
<name>A0A516AFT9_LINPO</name>
<dbReference type="CDD" id="cd04476">
    <property type="entry name" value="RPA1_DBD_C"/>
    <property type="match status" value="1"/>
</dbReference>
<dbReference type="GO" id="GO:0006260">
    <property type="term" value="P:DNA replication"/>
    <property type="evidence" value="ECO:0007669"/>
    <property type="project" value="InterPro"/>
</dbReference>
<protein>
    <submittedName>
        <fullName evidence="11">Replication protein A 70 kDa DNA-binding subunit</fullName>
    </submittedName>
</protein>
<keyword evidence="5 11" id="KW-0238">DNA-binding</keyword>
<dbReference type="SUPFAM" id="SSF50249">
    <property type="entry name" value="Nucleic acid-binding proteins"/>
    <property type="match status" value="3"/>
</dbReference>
<evidence type="ECO:0000256" key="2">
    <source>
        <dbReference type="ARBA" id="ARBA00022723"/>
    </source>
</evidence>
<dbReference type="Pfam" id="PF01336">
    <property type="entry name" value="tRNA_anti-codon"/>
    <property type="match status" value="1"/>
</dbReference>
<organism evidence="11">
    <name type="scientific">Lingulaulax polyedra</name>
    <name type="common">Dinoflagellate</name>
    <name type="synonym">Lingulodinium polyedra</name>
    <dbReference type="NCBI Taxonomy" id="160621"/>
    <lineage>
        <taxon>Eukaryota</taxon>
        <taxon>Sar</taxon>
        <taxon>Alveolata</taxon>
        <taxon>Dinophyceae</taxon>
        <taxon>Gonyaulacales</taxon>
        <taxon>Lingulodiniaceae</taxon>
        <taxon>Lingulaulax</taxon>
    </lineage>
</organism>
<dbReference type="InterPro" id="IPR012340">
    <property type="entry name" value="NA-bd_OB-fold"/>
</dbReference>
<dbReference type="Gene3D" id="2.40.50.140">
    <property type="entry name" value="Nucleic acid-binding proteins"/>
    <property type="match status" value="4"/>
</dbReference>
<dbReference type="CDD" id="cd04474">
    <property type="entry name" value="RPA1_DBD_A"/>
    <property type="match status" value="1"/>
</dbReference>
<evidence type="ECO:0000259" key="10">
    <source>
        <dbReference type="Pfam" id="PF16900"/>
    </source>
</evidence>